<dbReference type="InterPro" id="IPR051942">
    <property type="entry name" value="DENN_domain_containing_2"/>
</dbReference>
<dbReference type="EnsemblPlants" id="AUR62025424-RA">
    <property type="protein sequence ID" value="AUR62025424-RA:cds"/>
    <property type="gene ID" value="AUR62025424"/>
</dbReference>
<dbReference type="PANTHER" id="PTHR15288:SF0">
    <property type="entry name" value="UDENN DOMAIN-CONTAINING PROTEIN"/>
    <property type="match status" value="1"/>
</dbReference>
<dbReference type="Proteomes" id="UP000596660">
    <property type="component" value="Unplaced"/>
</dbReference>
<dbReference type="KEGG" id="cqi:110689689"/>
<dbReference type="Gramene" id="AUR62025424-RA">
    <property type="protein sequence ID" value="AUR62025424-RA:cds"/>
    <property type="gene ID" value="AUR62025424"/>
</dbReference>
<feature type="region of interest" description="Disordered" evidence="1">
    <location>
        <begin position="330"/>
        <end position="349"/>
    </location>
</feature>
<dbReference type="InterPro" id="IPR001194">
    <property type="entry name" value="cDENN_dom"/>
</dbReference>
<feature type="compositionally biased region" description="Polar residues" evidence="1">
    <location>
        <begin position="53"/>
        <end position="64"/>
    </location>
</feature>
<dbReference type="InterPro" id="IPR005113">
    <property type="entry name" value="uDENN_dom"/>
</dbReference>
<dbReference type="AlphaFoldDB" id="A0A803M948"/>
<dbReference type="PANTHER" id="PTHR15288">
    <property type="entry name" value="DENN DOMAIN-CONTAINING PROTEIN 2"/>
    <property type="match status" value="1"/>
</dbReference>
<dbReference type="GeneID" id="110689689"/>
<evidence type="ECO:0000256" key="1">
    <source>
        <dbReference type="SAM" id="MobiDB-lite"/>
    </source>
</evidence>
<proteinExistence type="predicted"/>
<protein>
    <recommendedName>
        <fullName evidence="2">UDENN domain-containing protein</fullName>
    </recommendedName>
</protein>
<dbReference type="InterPro" id="IPR043153">
    <property type="entry name" value="DENN_C"/>
</dbReference>
<sequence>MELKGDVDVPEERPSSPLWVLHQISEEAVRVANEYLSSANTSPVWTGHKRSQSEVVNNTHRRSNSFQNLKSQISKAWRWGGNTQYENGKFSFNPEVLANQKRHWYQLHTQDRTQYQEPTSLFEHFIVTGLHPDANLEAVENAFARKKKWETGVAKSEELNGRSLNYRGPSSPVLDPQIIFKYPPGKRLPMRVKDLCAFTFPGGVKARLMERSPSLSDLNSLVYGQEHMGRDDLAFVFSLKAADNGTLYGVCLHVPEIVQRLPAILGSSSPLCNPSVGGSRFLVSAPRCYCLLTRVPFFELHYEMLNSIISQERLNRITRFVNEMSLCGYSPSPSPSRGPYGNLDSPSKETEWMSSAIPVDSAIALTAAAAGIITEDEISSASSKIGETLSPSNGSEASDFGPSKEIDQEGKRSLQDSDDLASDASECCANGFARPLENYENGTCSPEAILSSQADNLKLERSNSSLSLYSSVRSMDEDDCFSNQDSDYSGDFMSMEWAKENKNDLLQIVCTYGSLPIPPRGNEVVFQPLEHLQAIQYRRCSDSDLGIDEVSLDVELCDPVKSAEANARLAAAEEAVALSVWTTATICRVLSLDSILALLTGVLLEKQLVVYGSNLGVLSAVVLSIIPMIRPFEWQSLFLSILPVKMLDFLDAPVPYIVGLKNKPADLKIKTSNLVLVNVAKDQVKMCSLPLLPRRKELYSELRPIHTALAGHYMMAEKHPVYKCSEEQAEAATRFVDVMKRYMESLCADLRSNTITSVQSNNDRVSLLLKDSFIDSFSSRDRPFIKLFVDTQMFSVLSDSRLATFEHETS</sequence>
<dbReference type="Pfam" id="PF02141">
    <property type="entry name" value="DENN"/>
    <property type="match status" value="1"/>
</dbReference>
<gene>
    <name evidence="3" type="primary">LOC110689689</name>
</gene>
<dbReference type="RefSeq" id="XP_021722161.1">
    <property type="nucleotide sequence ID" value="XM_021866469.1"/>
</dbReference>
<feature type="region of interest" description="Disordered" evidence="1">
    <location>
        <begin position="382"/>
        <end position="419"/>
    </location>
</feature>
<keyword evidence="4" id="KW-1185">Reference proteome</keyword>
<feature type="domain" description="UDENN" evidence="2">
    <location>
        <begin position="387"/>
        <end position="809"/>
    </location>
</feature>
<dbReference type="OrthoDB" id="6019893at2759"/>
<feature type="region of interest" description="Disordered" evidence="1">
    <location>
        <begin position="42"/>
        <end position="64"/>
    </location>
</feature>
<evidence type="ECO:0000259" key="2">
    <source>
        <dbReference type="PROSITE" id="PS50211"/>
    </source>
</evidence>
<reference evidence="3" key="2">
    <citation type="submission" date="2021-03" db="UniProtKB">
        <authorList>
            <consortium name="EnsemblPlants"/>
        </authorList>
    </citation>
    <scope>IDENTIFICATION</scope>
</reference>
<dbReference type="InterPro" id="IPR037516">
    <property type="entry name" value="Tripartite_DENN"/>
</dbReference>
<accession>A0A803M948</accession>
<feature type="compositionally biased region" description="Low complexity" evidence="1">
    <location>
        <begin position="330"/>
        <end position="341"/>
    </location>
</feature>
<dbReference type="Gene3D" id="3.40.50.11500">
    <property type="match status" value="1"/>
</dbReference>
<evidence type="ECO:0000313" key="4">
    <source>
        <dbReference type="Proteomes" id="UP000596660"/>
    </source>
</evidence>
<name>A0A803M948_CHEQI</name>
<feature type="compositionally biased region" description="Polar residues" evidence="1">
    <location>
        <begin position="382"/>
        <end position="396"/>
    </location>
</feature>
<feature type="compositionally biased region" description="Basic and acidic residues" evidence="1">
    <location>
        <begin position="402"/>
        <end position="415"/>
    </location>
</feature>
<dbReference type="Pfam" id="PF03456">
    <property type="entry name" value="uDENN"/>
    <property type="match status" value="1"/>
</dbReference>
<evidence type="ECO:0000313" key="3">
    <source>
        <dbReference type="EnsemblPlants" id="AUR62025424-RA:cds"/>
    </source>
</evidence>
<dbReference type="PROSITE" id="PS50211">
    <property type="entry name" value="DENN"/>
    <property type="match status" value="1"/>
</dbReference>
<dbReference type="OMA" id="TWETEMA"/>
<dbReference type="SMART" id="SM00799">
    <property type="entry name" value="DENN"/>
    <property type="match status" value="1"/>
</dbReference>
<organism evidence="3 4">
    <name type="scientific">Chenopodium quinoa</name>
    <name type="common">Quinoa</name>
    <dbReference type="NCBI Taxonomy" id="63459"/>
    <lineage>
        <taxon>Eukaryota</taxon>
        <taxon>Viridiplantae</taxon>
        <taxon>Streptophyta</taxon>
        <taxon>Embryophyta</taxon>
        <taxon>Tracheophyta</taxon>
        <taxon>Spermatophyta</taxon>
        <taxon>Magnoliopsida</taxon>
        <taxon>eudicotyledons</taxon>
        <taxon>Gunneridae</taxon>
        <taxon>Pentapetalae</taxon>
        <taxon>Caryophyllales</taxon>
        <taxon>Chenopodiaceae</taxon>
        <taxon>Chenopodioideae</taxon>
        <taxon>Atripliceae</taxon>
        <taxon>Chenopodium</taxon>
    </lineage>
</organism>
<dbReference type="Gene3D" id="3.30.450.200">
    <property type="match status" value="1"/>
</dbReference>
<reference evidence="3" key="1">
    <citation type="journal article" date="2017" name="Nature">
        <title>The genome of Chenopodium quinoa.</title>
        <authorList>
            <person name="Jarvis D.E."/>
            <person name="Ho Y.S."/>
            <person name="Lightfoot D.J."/>
            <person name="Schmoeckel S.M."/>
            <person name="Li B."/>
            <person name="Borm T.J.A."/>
            <person name="Ohyanagi H."/>
            <person name="Mineta K."/>
            <person name="Michell C.T."/>
            <person name="Saber N."/>
            <person name="Kharbatia N.M."/>
            <person name="Rupper R.R."/>
            <person name="Sharp A.R."/>
            <person name="Dally N."/>
            <person name="Boughton B.A."/>
            <person name="Woo Y.H."/>
            <person name="Gao G."/>
            <person name="Schijlen E.G.W.M."/>
            <person name="Guo X."/>
            <person name="Momin A.A."/>
            <person name="Negrao S."/>
            <person name="Al-Babili S."/>
            <person name="Gehring C."/>
            <person name="Roessner U."/>
            <person name="Jung C."/>
            <person name="Murphy K."/>
            <person name="Arold S.T."/>
            <person name="Gojobori T."/>
            <person name="van der Linden C.G."/>
            <person name="van Loo E.N."/>
            <person name="Jellen E.N."/>
            <person name="Maughan P.J."/>
            <person name="Tester M."/>
        </authorList>
    </citation>
    <scope>NUCLEOTIDE SEQUENCE [LARGE SCALE GENOMIC DNA]</scope>
    <source>
        <strain evidence="3">cv. PI 614886</strain>
    </source>
</reference>